<evidence type="ECO:0000313" key="3">
    <source>
        <dbReference type="Proteomes" id="UP000317214"/>
    </source>
</evidence>
<dbReference type="KEGG" id="ntn:D5366_05800"/>
<evidence type="ECO:0000259" key="1">
    <source>
        <dbReference type="SMART" id="SM00852"/>
    </source>
</evidence>
<dbReference type="SMART" id="SM00852">
    <property type="entry name" value="MoCF_biosynth"/>
    <property type="match status" value="1"/>
</dbReference>
<dbReference type="InterPro" id="IPR001453">
    <property type="entry name" value="MoaB/Mog_dom"/>
</dbReference>
<reference evidence="2 3" key="1">
    <citation type="submission" date="2018-09" db="EMBL/GenBank/DDBJ databases">
        <title>The complete genome sequence of Neokomagataea tanensis NBRC 106556(T).</title>
        <authorList>
            <person name="Chua K.-O."/>
            <person name="See-Too W.-S."/>
            <person name="Hong K.-W."/>
            <person name="Yin W.-F."/>
            <person name="Chan K.-G."/>
        </authorList>
    </citation>
    <scope>NUCLEOTIDE SEQUENCE [LARGE SCALE GENOMIC DNA]</scope>
    <source>
        <strain evidence="3">AH13 \ NBRC 106556</strain>
    </source>
</reference>
<evidence type="ECO:0000313" key="2">
    <source>
        <dbReference type="EMBL" id="QDH24811.1"/>
    </source>
</evidence>
<dbReference type="Gene3D" id="3.40.980.10">
    <property type="entry name" value="MoaB/Mog-like domain"/>
    <property type="match status" value="1"/>
</dbReference>
<gene>
    <name evidence="2" type="ORF">D5366_05800</name>
</gene>
<dbReference type="OrthoDB" id="9801454at2"/>
<protein>
    <submittedName>
        <fullName evidence="2">Competence/damage-inducible protein A</fullName>
    </submittedName>
</protein>
<dbReference type="InterPro" id="IPR056596">
    <property type="entry name" value="FLAD1_M"/>
</dbReference>
<dbReference type="SUPFAM" id="SSF53218">
    <property type="entry name" value="Molybdenum cofactor biosynthesis proteins"/>
    <property type="match status" value="1"/>
</dbReference>
<dbReference type="PANTHER" id="PTHR13939">
    <property type="entry name" value="NICOTINAMIDE-NUCLEOTIDE AMIDOHYDROLASE PNCC"/>
    <property type="match status" value="1"/>
</dbReference>
<dbReference type="EMBL" id="CP032485">
    <property type="protein sequence ID" value="QDH24811.1"/>
    <property type="molecule type" value="Genomic_DNA"/>
</dbReference>
<keyword evidence="3" id="KW-1185">Reference proteome</keyword>
<dbReference type="Pfam" id="PF24102">
    <property type="entry name" value="FLAD1_M"/>
    <property type="match status" value="1"/>
</dbReference>
<dbReference type="Proteomes" id="UP000317214">
    <property type="component" value="Chromosome"/>
</dbReference>
<dbReference type="RefSeq" id="WP_141492655.1">
    <property type="nucleotide sequence ID" value="NZ_CP032485.1"/>
</dbReference>
<dbReference type="InterPro" id="IPR050101">
    <property type="entry name" value="CinA"/>
</dbReference>
<dbReference type="CDD" id="cd00885">
    <property type="entry name" value="cinA"/>
    <property type="match status" value="1"/>
</dbReference>
<accession>A0A4Y6V846</accession>
<dbReference type="PANTHER" id="PTHR13939:SF0">
    <property type="entry name" value="NMN AMIDOHYDROLASE-LIKE PROTEIN YFAY"/>
    <property type="match status" value="1"/>
</dbReference>
<feature type="domain" description="MoaB/Mog" evidence="1">
    <location>
        <begin position="12"/>
        <end position="172"/>
    </location>
</feature>
<proteinExistence type="predicted"/>
<sequence length="262" mass="27711">MLQNILAPKTACLLIIGNEILSGRTQDTNTRTLALALNAHGIRLSEVRIIPDIEDHIVSTLNACRVHFDHVFTSGGIGPTHDDITAACVAKAFGTTLLLHAPSFTALEQHFGPERFNTARQRMAYLPDGATPIANPVSVAPGFTIGNVHVMAGVPKIFTAMVEEVVPNLPRGAALSMKGWHACGLREGDLAEALTRLQSEFSQTDLGSYPFDRPAVGKGVALIAKGYNAAEVEQAAQAVHDLILAQGQTPISGEPADHGAAT</sequence>
<dbReference type="InterPro" id="IPR036425">
    <property type="entry name" value="MoaB/Mog-like_dom_sf"/>
</dbReference>
<name>A0A4Y6V846_9PROT</name>
<dbReference type="Pfam" id="PF00994">
    <property type="entry name" value="MoCF_biosynth"/>
    <property type="match status" value="1"/>
</dbReference>
<organism evidence="2 3">
    <name type="scientific">Neokomagataea tanensis</name>
    <dbReference type="NCBI Taxonomy" id="661191"/>
    <lineage>
        <taxon>Bacteria</taxon>
        <taxon>Pseudomonadati</taxon>
        <taxon>Pseudomonadota</taxon>
        <taxon>Alphaproteobacteria</taxon>
        <taxon>Acetobacterales</taxon>
        <taxon>Acetobacteraceae</taxon>
        <taxon>Neokomagataea</taxon>
    </lineage>
</organism>
<dbReference type="AlphaFoldDB" id="A0A4Y6V846"/>